<evidence type="ECO:0000313" key="2">
    <source>
        <dbReference type="Proteomes" id="UP001447188"/>
    </source>
</evidence>
<accession>A0ABR3GI25</accession>
<proteinExistence type="predicted"/>
<reference evidence="1 2" key="1">
    <citation type="submission" date="2024-02" db="EMBL/GenBank/DDBJ databases">
        <title>Discinaceae phylogenomics.</title>
        <authorList>
            <person name="Dirks A.C."/>
            <person name="James T.Y."/>
        </authorList>
    </citation>
    <scope>NUCLEOTIDE SEQUENCE [LARGE SCALE GENOMIC DNA]</scope>
    <source>
        <strain evidence="1 2">ACD0624</strain>
    </source>
</reference>
<sequence>MNYTFLELNHTVAGIDWPTIEISSNGPNDTTINLDGTSIEINSTRVEINGTSIELNGTAVEINGTVASIPISVPGAASDSNTVPEINPRVYFQNAFYGTGTDAPLSSIQRTGIPPAPYTPGRFHTYRYACAAACAKSADARAFTVKTDFNTNQCDLVIGSKVDMTEGDIVAVSESQAGGSHLEAWNKYVKK</sequence>
<dbReference type="Proteomes" id="UP001447188">
    <property type="component" value="Unassembled WGS sequence"/>
</dbReference>
<protein>
    <submittedName>
        <fullName evidence="1">Uncharacterized protein</fullName>
    </submittedName>
</protein>
<keyword evidence="2" id="KW-1185">Reference proteome</keyword>
<organism evidence="1 2">
    <name type="scientific">Discina gigas</name>
    <dbReference type="NCBI Taxonomy" id="1032678"/>
    <lineage>
        <taxon>Eukaryota</taxon>
        <taxon>Fungi</taxon>
        <taxon>Dikarya</taxon>
        <taxon>Ascomycota</taxon>
        <taxon>Pezizomycotina</taxon>
        <taxon>Pezizomycetes</taxon>
        <taxon>Pezizales</taxon>
        <taxon>Discinaceae</taxon>
        <taxon>Discina</taxon>
    </lineage>
</organism>
<comment type="caution">
    <text evidence="1">The sequence shown here is derived from an EMBL/GenBank/DDBJ whole genome shotgun (WGS) entry which is preliminary data.</text>
</comment>
<dbReference type="EMBL" id="JBBBZM010000067">
    <property type="protein sequence ID" value="KAL0635589.1"/>
    <property type="molecule type" value="Genomic_DNA"/>
</dbReference>
<gene>
    <name evidence="1" type="ORF">Q9L58_005520</name>
</gene>
<name>A0ABR3GI25_9PEZI</name>
<evidence type="ECO:0000313" key="1">
    <source>
        <dbReference type="EMBL" id="KAL0635589.1"/>
    </source>
</evidence>